<reference evidence="4" key="1">
    <citation type="journal article" date="2014" name="Int. J. Syst. Evol. Microbiol.">
        <title>Complete genome sequence of Corynebacterium casei LMG S-19264T (=DSM 44701T), isolated from a smear-ripened cheese.</title>
        <authorList>
            <consortium name="US DOE Joint Genome Institute (JGI-PGF)"/>
            <person name="Walter F."/>
            <person name="Albersmeier A."/>
            <person name="Kalinowski J."/>
            <person name="Ruckert C."/>
        </authorList>
    </citation>
    <scope>NUCLEOTIDE SEQUENCE</scope>
    <source>
        <strain evidence="4">CGMCC 4.7372</strain>
    </source>
</reference>
<feature type="compositionally biased region" description="Low complexity" evidence="1">
    <location>
        <begin position="271"/>
        <end position="289"/>
    </location>
</feature>
<sequence length="289" mass="29097">MSREGEDMSAVGRPDADDEEFRALLDGETAALLGASLAPVEPPAGMRAELLEQIKGIEQEGSAQAPGAHPEMGCAGASPGPGPGADGVEALAPVIALRRRRAWRYMTQAAAALVLIAAGFGAGYGSGYESGYDGGHDTAMEHVTPMVDYAHLNEAQDVRRVTDTMPDGHVATLTWSEGMSMTALSLPAAMPAPAGGTTLQIWLEDPSSGITSLGAYSPDEGTTFTLLPMTPRPGQRILITAEPAGGSSQPTATPLVVLAVGGQGGDGAGASSGTSGPASSPSSSATGRA</sequence>
<keyword evidence="2" id="KW-1133">Transmembrane helix</keyword>
<dbReference type="AlphaFoldDB" id="A0A8H9LIB9"/>
<dbReference type="RefSeq" id="WP_080463455.1">
    <property type="nucleotide sequence ID" value="NZ_BMNJ01000002.1"/>
</dbReference>
<dbReference type="Proteomes" id="UP000614239">
    <property type="component" value="Unassembled WGS sequence"/>
</dbReference>
<proteinExistence type="predicted"/>
<dbReference type="InterPro" id="IPR018764">
    <property type="entry name" value="RskA_C"/>
</dbReference>
<evidence type="ECO:0000256" key="2">
    <source>
        <dbReference type="SAM" id="Phobius"/>
    </source>
</evidence>
<keyword evidence="2" id="KW-0812">Transmembrane</keyword>
<gene>
    <name evidence="4" type="ORF">GCM10011612_04790</name>
</gene>
<feature type="transmembrane region" description="Helical" evidence="2">
    <location>
        <begin position="105"/>
        <end position="124"/>
    </location>
</feature>
<keyword evidence="5" id="KW-1185">Reference proteome</keyword>
<evidence type="ECO:0000313" key="5">
    <source>
        <dbReference type="Proteomes" id="UP000614239"/>
    </source>
</evidence>
<feature type="domain" description="Anti-sigma K factor RskA C-terminal" evidence="3">
    <location>
        <begin position="107"/>
        <end position="252"/>
    </location>
</feature>
<keyword evidence="2" id="KW-0472">Membrane</keyword>
<name>A0A8H9LIB9_9ACTO</name>
<dbReference type="Pfam" id="PF10099">
    <property type="entry name" value="RskA_C"/>
    <property type="match status" value="1"/>
</dbReference>
<reference evidence="4" key="2">
    <citation type="submission" date="2020-09" db="EMBL/GenBank/DDBJ databases">
        <authorList>
            <person name="Sun Q."/>
            <person name="Zhou Y."/>
        </authorList>
    </citation>
    <scope>NUCLEOTIDE SEQUENCE</scope>
    <source>
        <strain evidence="4">CGMCC 4.7372</strain>
    </source>
</reference>
<evidence type="ECO:0000259" key="3">
    <source>
        <dbReference type="Pfam" id="PF10099"/>
    </source>
</evidence>
<feature type="region of interest" description="Disordered" evidence="1">
    <location>
        <begin position="61"/>
        <end position="81"/>
    </location>
</feature>
<dbReference type="OrthoDB" id="153510at2"/>
<dbReference type="GO" id="GO:0005886">
    <property type="term" value="C:plasma membrane"/>
    <property type="evidence" value="ECO:0007669"/>
    <property type="project" value="InterPro"/>
</dbReference>
<dbReference type="EMBL" id="BMNJ01000002">
    <property type="protein sequence ID" value="GGO95897.1"/>
    <property type="molecule type" value="Genomic_DNA"/>
</dbReference>
<comment type="caution">
    <text evidence="4">The sequence shown here is derived from an EMBL/GenBank/DDBJ whole genome shotgun (WGS) entry which is preliminary data.</text>
</comment>
<evidence type="ECO:0000313" key="4">
    <source>
        <dbReference type="EMBL" id="GGO95897.1"/>
    </source>
</evidence>
<evidence type="ECO:0000256" key="1">
    <source>
        <dbReference type="SAM" id="MobiDB-lite"/>
    </source>
</evidence>
<feature type="region of interest" description="Disordered" evidence="1">
    <location>
        <begin position="1"/>
        <end position="20"/>
    </location>
</feature>
<organism evidence="4 5">
    <name type="scientific">Actinomyces gaoshouyii</name>
    <dbReference type="NCBI Taxonomy" id="1960083"/>
    <lineage>
        <taxon>Bacteria</taxon>
        <taxon>Bacillati</taxon>
        <taxon>Actinomycetota</taxon>
        <taxon>Actinomycetes</taxon>
        <taxon>Actinomycetales</taxon>
        <taxon>Actinomycetaceae</taxon>
        <taxon>Actinomyces</taxon>
    </lineage>
</organism>
<feature type="region of interest" description="Disordered" evidence="1">
    <location>
        <begin position="259"/>
        <end position="289"/>
    </location>
</feature>
<feature type="compositionally biased region" description="Gly residues" evidence="1">
    <location>
        <begin position="261"/>
        <end position="270"/>
    </location>
</feature>
<accession>A0A8H9LIB9</accession>
<protein>
    <recommendedName>
        <fullName evidence="3">Anti-sigma K factor RskA C-terminal domain-containing protein</fullName>
    </recommendedName>
</protein>